<reference evidence="2 3" key="1">
    <citation type="journal article" date="2002" name="Proc. Natl. Acad. Sci. U.S.A.">
        <title>The complete genome sequence of Chlorobium tepidum TLS, a photosynthetic, anaerobic, green-sulfur bacterium.</title>
        <authorList>
            <person name="Eisen J.A."/>
            <person name="Nelson K.E."/>
            <person name="Paulsen I.T."/>
            <person name="Heidelberg J.F."/>
            <person name="Wu M."/>
            <person name="Dodson R.J."/>
            <person name="Deboy R."/>
            <person name="Gwinn M.L."/>
            <person name="Nelson W.C."/>
            <person name="Haft D.H."/>
            <person name="Hickey E.K."/>
            <person name="Peterson J.D."/>
            <person name="Durkin A.S."/>
            <person name="Kolonay J.L."/>
            <person name="Yang F."/>
            <person name="Holt I."/>
            <person name="Umayam L.A."/>
            <person name="Mason T."/>
            <person name="Brenner M."/>
            <person name="Shea T.P."/>
            <person name="Parksey D."/>
            <person name="Nierman W.C."/>
            <person name="Feldblyum T.V."/>
            <person name="Hansen C.L."/>
            <person name="Craven M.B."/>
            <person name="Radune D."/>
            <person name="Vamathevan J."/>
            <person name="Khouri H."/>
            <person name="White O."/>
            <person name="Gruber T.M."/>
            <person name="Ketchum K.A."/>
            <person name="Venter J.C."/>
            <person name="Tettelin H."/>
            <person name="Bryant D.A."/>
            <person name="Fraser C.M."/>
        </authorList>
    </citation>
    <scope>NUCLEOTIDE SEQUENCE [LARGE SCALE GENOMIC DNA]</scope>
    <source>
        <strain evidence="3">ATCC 49652 / DSM 12025 / NBRC 103806 / TLS</strain>
    </source>
</reference>
<dbReference type="GO" id="GO:0008168">
    <property type="term" value="F:methyltransferase activity"/>
    <property type="evidence" value="ECO:0007669"/>
    <property type="project" value="InterPro"/>
</dbReference>
<feature type="domain" description="Methyltransferase" evidence="1">
    <location>
        <begin position="16"/>
        <end position="110"/>
    </location>
</feature>
<keyword evidence="3" id="KW-1185">Reference proteome</keyword>
<dbReference type="EnsemblBacteria" id="AAM72436">
    <property type="protein sequence ID" value="AAM72436"/>
    <property type="gene ID" value="CT1203"/>
</dbReference>
<dbReference type="InterPro" id="IPR029063">
    <property type="entry name" value="SAM-dependent_MTases_sf"/>
</dbReference>
<dbReference type="PANTHER" id="PTHR43591:SF110">
    <property type="entry name" value="RHODANESE DOMAIN-CONTAINING PROTEIN"/>
    <property type="match status" value="1"/>
</dbReference>
<organism evidence="2 3">
    <name type="scientific">Chlorobaculum tepidum (strain ATCC 49652 / DSM 12025 / NBRC 103806 / TLS)</name>
    <name type="common">Chlorobium tepidum</name>
    <dbReference type="NCBI Taxonomy" id="194439"/>
    <lineage>
        <taxon>Bacteria</taxon>
        <taxon>Pseudomonadati</taxon>
        <taxon>Chlorobiota</taxon>
        <taxon>Chlorobiia</taxon>
        <taxon>Chlorobiales</taxon>
        <taxon>Chlorobiaceae</taxon>
        <taxon>Chlorobaculum</taxon>
    </lineage>
</organism>
<evidence type="ECO:0000313" key="2">
    <source>
        <dbReference type="EMBL" id="AAM72436.1"/>
    </source>
</evidence>
<dbReference type="OrthoDB" id="9770553at2"/>
<dbReference type="HOGENOM" id="CLU_081790_1_0_10"/>
<dbReference type="Proteomes" id="UP000001007">
    <property type="component" value="Chromosome"/>
</dbReference>
<accession>Q8KD51</accession>
<evidence type="ECO:0000313" key="3">
    <source>
        <dbReference type="Proteomes" id="UP000001007"/>
    </source>
</evidence>
<sequence>MAMQMIPFPADFSLRVLDLGAGTGLFAAMVAQAYPNATFHLTDISEAMLEVARKRFAGNPRVSFAVQEHLELAEEPEFDLVIFAFSIHHLEHEAKRELLCKIFHALRPGGAFINADQALGATTENEESYESQWFSDVSANGATAEAIHAAKERMRADRNATLADQLAWLEEAGFGEVCCAYARFRFVVYGGRRG</sequence>
<dbReference type="Pfam" id="PF13649">
    <property type="entry name" value="Methyltransf_25"/>
    <property type="match status" value="1"/>
</dbReference>
<dbReference type="PROSITE" id="PS51683">
    <property type="entry name" value="SAM_OMT_II"/>
    <property type="match status" value="1"/>
</dbReference>
<dbReference type="KEGG" id="cte:CT1203"/>
<evidence type="ECO:0000259" key="1">
    <source>
        <dbReference type="Pfam" id="PF13649"/>
    </source>
</evidence>
<dbReference type="AlphaFoldDB" id="Q8KD51"/>
<dbReference type="EMBL" id="AE006470">
    <property type="protein sequence ID" value="AAM72436.1"/>
    <property type="molecule type" value="Genomic_DNA"/>
</dbReference>
<name>Q8KD51_CHLTE</name>
<dbReference type="InterPro" id="IPR041698">
    <property type="entry name" value="Methyltransf_25"/>
</dbReference>
<proteinExistence type="predicted"/>
<dbReference type="SUPFAM" id="SSF53335">
    <property type="entry name" value="S-adenosyl-L-methionine-dependent methyltransferases"/>
    <property type="match status" value="1"/>
</dbReference>
<dbReference type="InterPro" id="IPR016461">
    <property type="entry name" value="COMT-like"/>
</dbReference>
<gene>
    <name evidence="2" type="ordered locus">CT1203</name>
</gene>
<dbReference type="CDD" id="cd02440">
    <property type="entry name" value="AdoMet_MTases"/>
    <property type="match status" value="1"/>
</dbReference>
<dbReference type="Gene3D" id="3.40.50.150">
    <property type="entry name" value="Vaccinia Virus protein VP39"/>
    <property type="match status" value="1"/>
</dbReference>
<protein>
    <recommendedName>
        <fullName evidence="1">Methyltransferase domain-containing protein</fullName>
    </recommendedName>
</protein>
<dbReference type="PANTHER" id="PTHR43591">
    <property type="entry name" value="METHYLTRANSFERASE"/>
    <property type="match status" value="1"/>
</dbReference>
<dbReference type="eggNOG" id="COG2226">
    <property type="taxonomic scope" value="Bacteria"/>
</dbReference>